<dbReference type="PANTHER" id="PTHR43584">
    <property type="entry name" value="NUCLEOTIDYL TRANSFERASE"/>
    <property type="match status" value="1"/>
</dbReference>
<keyword evidence="2" id="KW-0548">Nucleotidyltransferase</keyword>
<sequence length="251" mass="28424">MKIQTAVILAAGMGTRLKELGKSIPKGFLKLGKRPIIEETIMRLRSYGIQRIIIVTGHCYEFYEQLKKQYPEILTVHNSEYATSGSMYSLWCARELLNNDFLLLESDLIFEQRAIESVLSFNKENVILLSGKTNAGDEVYVQGNSGTIIAMSKNKDELGEPVVGELVGISKISLALYKQMLQSASEKFAATLKVDYETDTLVSVAQYHPVYYTVLTDLLWAEIDNSQHLQRASQQIYPAIFHEIDDYIFYS</sequence>
<dbReference type="EMBL" id="RSCL01000005">
    <property type="protein sequence ID" value="RUT07238.1"/>
    <property type="molecule type" value="Genomic_DNA"/>
</dbReference>
<evidence type="ECO:0000313" key="4">
    <source>
        <dbReference type="EMBL" id="RUT07238.1"/>
    </source>
</evidence>
<evidence type="ECO:0000256" key="1">
    <source>
        <dbReference type="ARBA" id="ARBA00022679"/>
    </source>
</evidence>
<evidence type="ECO:0000313" key="5">
    <source>
        <dbReference type="Proteomes" id="UP000271624"/>
    </source>
</evidence>
<feature type="domain" description="MobA-like NTP transferase" evidence="3">
    <location>
        <begin position="6"/>
        <end position="121"/>
    </location>
</feature>
<proteinExistence type="predicted"/>
<dbReference type="InterPro" id="IPR050065">
    <property type="entry name" value="GlmU-like"/>
</dbReference>
<reference evidence="4" key="2">
    <citation type="journal article" date="2019" name="Genome Biol. Evol.">
        <title>Day and night: Metabolic profiles and evolutionary relationships of six axenic non-marine cyanobacteria.</title>
        <authorList>
            <person name="Will S.E."/>
            <person name="Henke P."/>
            <person name="Boedeker C."/>
            <person name="Huang S."/>
            <person name="Brinkmann H."/>
            <person name="Rohde M."/>
            <person name="Jarek M."/>
            <person name="Friedl T."/>
            <person name="Seufert S."/>
            <person name="Schumacher M."/>
            <person name="Overmann J."/>
            <person name="Neumann-Schaal M."/>
            <person name="Petersen J."/>
        </authorList>
    </citation>
    <scope>NUCLEOTIDE SEQUENCE [LARGE SCALE GENOMIC DNA]</scope>
    <source>
        <strain evidence="4">PCC 7102</strain>
    </source>
</reference>
<dbReference type="Pfam" id="PF12804">
    <property type="entry name" value="NTP_transf_3"/>
    <property type="match status" value="1"/>
</dbReference>
<dbReference type="GO" id="GO:0016779">
    <property type="term" value="F:nucleotidyltransferase activity"/>
    <property type="evidence" value="ECO:0007669"/>
    <property type="project" value="UniProtKB-KW"/>
</dbReference>
<reference evidence="4" key="1">
    <citation type="submission" date="2018-12" db="EMBL/GenBank/DDBJ databases">
        <authorList>
            <person name="Will S."/>
            <person name="Neumann-Schaal M."/>
            <person name="Henke P."/>
        </authorList>
    </citation>
    <scope>NUCLEOTIDE SEQUENCE</scope>
    <source>
        <strain evidence="4">PCC 7102</strain>
    </source>
</reference>
<protein>
    <recommendedName>
        <fullName evidence="3">MobA-like NTP transferase domain-containing protein</fullName>
    </recommendedName>
</protein>
<name>A0A3S1CRR2_9CYAN</name>
<comment type="caution">
    <text evidence="4">The sequence shown here is derived from an EMBL/GenBank/DDBJ whole genome shotgun (WGS) entry which is preliminary data.</text>
</comment>
<accession>A0A3S1CRR2</accession>
<evidence type="ECO:0000259" key="3">
    <source>
        <dbReference type="Pfam" id="PF12804"/>
    </source>
</evidence>
<dbReference type="CDD" id="cd02523">
    <property type="entry name" value="PC_cytidylyltransferase"/>
    <property type="match status" value="1"/>
</dbReference>
<dbReference type="Proteomes" id="UP000271624">
    <property type="component" value="Unassembled WGS sequence"/>
</dbReference>
<organism evidence="4 5">
    <name type="scientific">Dulcicalothrix desertica PCC 7102</name>
    <dbReference type="NCBI Taxonomy" id="232991"/>
    <lineage>
        <taxon>Bacteria</taxon>
        <taxon>Bacillati</taxon>
        <taxon>Cyanobacteriota</taxon>
        <taxon>Cyanophyceae</taxon>
        <taxon>Nostocales</taxon>
        <taxon>Calotrichaceae</taxon>
        <taxon>Dulcicalothrix</taxon>
    </lineage>
</organism>
<dbReference type="SUPFAM" id="SSF53448">
    <property type="entry name" value="Nucleotide-diphospho-sugar transferases"/>
    <property type="match status" value="1"/>
</dbReference>
<dbReference type="PANTHER" id="PTHR43584:SF5">
    <property type="entry name" value="PROTEIN LICC"/>
    <property type="match status" value="1"/>
</dbReference>
<dbReference type="AlphaFoldDB" id="A0A3S1CRR2"/>
<keyword evidence="1" id="KW-0808">Transferase</keyword>
<keyword evidence="5" id="KW-1185">Reference proteome</keyword>
<dbReference type="InterPro" id="IPR025877">
    <property type="entry name" value="MobA-like_NTP_Trfase"/>
</dbReference>
<dbReference type="InterPro" id="IPR029044">
    <property type="entry name" value="Nucleotide-diphossugar_trans"/>
</dbReference>
<gene>
    <name evidence="4" type="ORF">DSM106972_024990</name>
</gene>
<evidence type="ECO:0000256" key="2">
    <source>
        <dbReference type="ARBA" id="ARBA00022695"/>
    </source>
</evidence>
<dbReference type="RefSeq" id="WP_127081065.1">
    <property type="nucleotide sequence ID" value="NZ_RSCL01000005.1"/>
</dbReference>
<dbReference type="Gene3D" id="3.90.550.10">
    <property type="entry name" value="Spore Coat Polysaccharide Biosynthesis Protein SpsA, Chain A"/>
    <property type="match status" value="1"/>
</dbReference>
<dbReference type="OrthoDB" id="9801899at2"/>